<dbReference type="NCBIfam" id="TIGR02464">
    <property type="entry name" value="ribofla_fusion"/>
    <property type="match status" value="1"/>
</dbReference>
<dbReference type="OrthoDB" id="206452at2759"/>
<dbReference type="InParanoid" id="D2VD85"/>
<dbReference type="EMBL" id="GG738864">
    <property type="protein sequence ID" value="EFC45287.1"/>
    <property type="molecule type" value="Genomic_DNA"/>
</dbReference>
<dbReference type="Proteomes" id="UP000006671">
    <property type="component" value="Unassembled WGS sequence"/>
</dbReference>
<dbReference type="STRING" id="5762.D2VD85"/>
<evidence type="ECO:0000313" key="3">
    <source>
        <dbReference type="Proteomes" id="UP000006671"/>
    </source>
</evidence>
<dbReference type="CDD" id="cd15457">
    <property type="entry name" value="NADAR"/>
    <property type="match status" value="1"/>
</dbReference>
<name>D2VD85_NAEGR</name>
<evidence type="ECO:0000313" key="2">
    <source>
        <dbReference type="EMBL" id="EFC45287.1"/>
    </source>
</evidence>
<dbReference type="Pfam" id="PF08719">
    <property type="entry name" value="NADAR"/>
    <property type="match status" value="1"/>
</dbReference>
<dbReference type="VEuPathDB" id="AmoebaDB:NAEGRDRAFT_36485"/>
<reference evidence="2 3" key="1">
    <citation type="journal article" date="2010" name="Cell">
        <title>The genome of Naegleria gruberi illuminates early eukaryotic versatility.</title>
        <authorList>
            <person name="Fritz-Laylin L.K."/>
            <person name="Prochnik S.E."/>
            <person name="Ginger M.L."/>
            <person name="Dacks J.B."/>
            <person name="Carpenter M.L."/>
            <person name="Field M.C."/>
            <person name="Kuo A."/>
            <person name="Paredez A."/>
            <person name="Chapman J."/>
            <person name="Pham J."/>
            <person name="Shu S."/>
            <person name="Neupane R."/>
            <person name="Cipriano M."/>
            <person name="Mancuso J."/>
            <person name="Tu H."/>
            <person name="Salamov A."/>
            <person name="Lindquist E."/>
            <person name="Shapiro H."/>
            <person name="Lucas S."/>
            <person name="Grigoriev I.V."/>
            <person name="Cande W.Z."/>
            <person name="Fulton C."/>
            <person name="Rokhsar D.S."/>
            <person name="Dawson S.C."/>
        </authorList>
    </citation>
    <scope>NUCLEOTIDE SEQUENCE [LARGE SCALE GENOMIC DNA]</scope>
    <source>
        <strain evidence="2 3">NEG-M</strain>
    </source>
</reference>
<gene>
    <name evidence="2" type="ORF">NAEGRDRAFT_36485</name>
</gene>
<proteinExistence type="predicted"/>
<organism evidence="3">
    <name type="scientific">Naegleria gruberi</name>
    <name type="common">Amoeba</name>
    <dbReference type="NCBI Taxonomy" id="5762"/>
    <lineage>
        <taxon>Eukaryota</taxon>
        <taxon>Discoba</taxon>
        <taxon>Heterolobosea</taxon>
        <taxon>Tetramitia</taxon>
        <taxon>Eutetramitia</taxon>
        <taxon>Vahlkampfiidae</taxon>
        <taxon>Naegleria</taxon>
    </lineage>
</organism>
<dbReference type="RefSeq" id="XP_002678031.1">
    <property type="nucleotide sequence ID" value="XM_002677985.1"/>
</dbReference>
<dbReference type="AlphaFoldDB" id="D2VD85"/>
<dbReference type="Gene3D" id="1.10.357.40">
    <property type="entry name" value="YbiA-like"/>
    <property type="match status" value="1"/>
</dbReference>
<dbReference type="InterPro" id="IPR037238">
    <property type="entry name" value="YbiA-like_sf"/>
</dbReference>
<feature type="domain" description="NADAR" evidence="1">
    <location>
        <begin position="24"/>
        <end position="174"/>
    </location>
</feature>
<dbReference type="eggNOG" id="ENOG502S4FY">
    <property type="taxonomic scope" value="Eukaryota"/>
</dbReference>
<sequence>MSSSNNNTIKQYLCPATKYSKFHFFWGTKGGYYSQWVKAPMKIDGKTFVTCEQYMMYQKAQLFNDHEMAEKILKTSDPKQCKEFGRKVKNFDTNQWEANRDRIVYEGNYAKFTQNEEMRRDLLSRLDVEYVEASPYDKIWGIGLEEKDQRAHDRSQWKGLNLLGRIITQIRDDLINESAK</sequence>
<accession>D2VD85</accession>
<dbReference type="KEGG" id="ngr:NAEGRDRAFT_36485"/>
<dbReference type="OMA" id="QWKGANK"/>
<dbReference type="InterPro" id="IPR012816">
    <property type="entry name" value="NADAR"/>
</dbReference>
<dbReference type="GeneID" id="8849073"/>
<evidence type="ECO:0000259" key="1">
    <source>
        <dbReference type="Pfam" id="PF08719"/>
    </source>
</evidence>
<keyword evidence="3" id="KW-1185">Reference proteome</keyword>
<protein>
    <recommendedName>
        <fullName evidence="1">NADAR domain-containing protein</fullName>
    </recommendedName>
</protein>
<dbReference type="SUPFAM" id="SSF143990">
    <property type="entry name" value="YbiA-like"/>
    <property type="match status" value="1"/>
</dbReference>